<dbReference type="SUPFAM" id="SSF53335">
    <property type="entry name" value="S-adenosyl-L-methionine-dependent methyltransferases"/>
    <property type="match status" value="1"/>
</dbReference>
<name>A0A8J3J9W1_9ACTN</name>
<proteinExistence type="predicted"/>
<dbReference type="InterPro" id="IPR029063">
    <property type="entry name" value="SAM-dependent_MTases_sf"/>
</dbReference>
<organism evidence="1 2">
    <name type="scientific">Actinocatenispora rupis</name>
    <dbReference type="NCBI Taxonomy" id="519421"/>
    <lineage>
        <taxon>Bacteria</taxon>
        <taxon>Bacillati</taxon>
        <taxon>Actinomycetota</taxon>
        <taxon>Actinomycetes</taxon>
        <taxon>Micromonosporales</taxon>
        <taxon>Micromonosporaceae</taxon>
        <taxon>Actinocatenispora</taxon>
    </lineage>
</organism>
<dbReference type="RefSeq" id="WP_203658106.1">
    <property type="nucleotide sequence ID" value="NZ_BAAAZM010000009.1"/>
</dbReference>
<evidence type="ECO:0008006" key="3">
    <source>
        <dbReference type="Google" id="ProtNLM"/>
    </source>
</evidence>
<dbReference type="EMBL" id="BOMB01000017">
    <property type="protein sequence ID" value="GID12103.1"/>
    <property type="molecule type" value="Genomic_DNA"/>
</dbReference>
<accession>A0A8J3J9W1</accession>
<sequence>MDWQGWHGEYDDPGSELSRRLAVVADRVRRAAPRRLVSICAGQGRDVLAGLTGSVAPQHISGRLVELDEASVAYARAGLAAAGLTGVEVRCADAGTTDAYVGAVPADLVLCCGVFGNVAEPDIRRTVEVLPAFCATGATLLWTRHRREPDRTGAIRGWFAAAGFDELEFVAPDDAHFSVGVQRWPGTTPPLVPGRRLFTFVH</sequence>
<protein>
    <recommendedName>
        <fullName evidence="3">Methyltransferase domain-containing protein</fullName>
    </recommendedName>
</protein>
<dbReference type="AlphaFoldDB" id="A0A8J3J9W1"/>
<dbReference type="Gene3D" id="3.40.50.150">
    <property type="entry name" value="Vaccinia Virus protein VP39"/>
    <property type="match status" value="1"/>
</dbReference>
<dbReference type="Proteomes" id="UP000612808">
    <property type="component" value="Unassembled WGS sequence"/>
</dbReference>
<gene>
    <name evidence="1" type="ORF">Aru02nite_29920</name>
</gene>
<comment type="caution">
    <text evidence="1">The sequence shown here is derived from an EMBL/GenBank/DDBJ whole genome shotgun (WGS) entry which is preliminary data.</text>
</comment>
<evidence type="ECO:0000313" key="1">
    <source>
        <dbReference type="EMBL" id="GID12103.1"/>
    </source>
</evidence>
<keyword evidence="2" id="KW-1185">Reference proteome</keyword>
<evidence type="ECO:0000313" key="2">
    <source>
        <dbReference type="Proteomes" id="UP000612808"/>
    </source>
</evidence>
<reference evidence="1" key="1">
    <citation type="submission" date="2021-01" db="EMBL/GenBank/DDBJ databases">
        <title>Whole genome shotgun sequence of Actinocatenispora rupis NBRC 107355.</title>
        <authorList>
            <person name="Komaki H."/>
            <person name="Tamura T."/>
        </authorList>
    </citation>
    <scope>NUCLEOTIDE SEQUENCE</scope>
    <source>
        <strain evidence="1">NBRC 107355</strain>
    </source>
</reference>